<reference evidence="1" key="1">
    <citation type="submission" date="2022-10" db="EMBL/GenBank/DDBJ databases">
        <title>Culturing micro-colonial fungi from biological soil crusts in the Mojave desert and describing Neophaeococcomyces mojavensis, and introducing the new genera and species Taxawa tesnikishii.</title>
        <authorList>
            <person name="Kurbessoian T."/>
            <person name="Stajich J.E."/>
        </authorList>
    </citation>
    <scope>NUCLEOTIDE SEQUENCE</scope>
    <source>
        <strain evidence="1">JES_115</strain>
    </source>
</reference>
<evidence type="ECO:0000313" key="2">
    <source>
        <dbReference type="Proteomes" id="UP001172680"/>
    </source>
</evidence>
<dbReference type="EMBL" id="JAPDRP010000007">
    <property type="protein sequence ID" value="KAJ9645819.1"/>
    <property type="molecule type" value="Genomic_DNA"/>
</dbReference>
<name>A0ACC2ZEW4_9PEZI</name>
<evidence type="ECO:0000313" key="1">
    <source>
        <dbReference type="EMBL" id="KAJ9645819.1"/>
    </source>
</evidence>
<dbReference type="EC" id="2.7.11.1" evidence="1"/>
<dbReference type="Proteomes" id="UP001172680">
    <property type="component" value="Unassembled WGS sequence"/>
</dbReference>
<proteinExistence type="predicted"/>
<keyword evidence="1" id="KW-0808">Transferase</keyword>
<organism evidence="1 2">
    <name type="scientific">Coniosporium tulheliwenetii</name>
    <dbReference type="NCBI Taxonomy" id="3383036"/>
    <lineage>
        <taxon>Eukaryota</taxon>
        <taxon>Fungi</taxon>
        <taxon>Dikarya</taxon>
        <taxon>Ascomycota</taxon>
        <taxon>Pezizomycotina</taxon>
        <taxon>Dothideomycetes</taxon>
        <taxon>Dothideomycetes incertae sedis</taxon>
        <taxon>Coniosporium</taxon>
    </lineage>
</organism>
<sequence length="372" mass="43079">MHRILPKSLRNGHHEDQNNDASPPQQNYSETKNENPSTVKHRESEKHAIAHWEDQKRPLSPSQITIDPSKKPVGHSNKHLRCQDFELLKTLGTGTFARVWLARLANPKEGDEDKVFALKILRKVDVIRLKQVEHLDYCPGGEVFSYLRRARRFNEPTSQFYAAEICLIIEFLHESEGIAYRDLKPENILIDAEGHLKLVDFGFAKKVDDRETYTLCGTPEYLAPEVIRNTGHGCAVDWWAFGILIYEFLVGQPPFWDQNPMKIYEQIVDGHLRFPPAMTPAARSIISGLCTVDISKRLGNISGGAARVKSHEWFKNINWDDIYYRRVKGPIVPHLRGPADTRNFDEYEDEPEERSPYTKELRDKWEKEFENF</sequence>
<protein>
    <submittedName>
        <fullName evidence="1">Cytochrome c oxidase subunit 1</fullName>
        <ecNumber evidence="1">2.7.11.1</ecNumber>
    </submittedName>
</protein>
<keyword evidence="2" id="KW-1185">Reference proteome</keyword>
<accession>A0ACC2ZEW4</accession>
<gene>
    <name evidence="1" type="primary">PKA4</name>
    <name evidence="1" type="ORF">H2199_002860</name>
</gene>
<comment type="caution">
    <text evidence="1">The sequence shown here is derived from an EMBL/GenBank/DDBJ whole genome shotgun (WGS) entry which is preliminary data.</text>
</comment>